<dbReference type="Proteomes" id="UP000198704">
    <property type="component" value="Unassembled WGS sequence"/>
</dbReference>
<protein>
    <recommendedName>
        <fullName evidence="3">Zeta toxin</fullName>
    </recommendedName>
</protein>
<dbReference type="STRING" id="582672.SAMN05216360_101449"/>
<dbReference type="InterPro" id="IPR027417">
    <property type="entry name" value="P-loop_NTPase"/>
</dbReference>
<evidence type="ECO:0008006" key="3">
    <source>
        <dbReference type="Google" id="ProtNLM"/>
    </source>
</evidence>
<dbReference type="Pfam" id="PF13671">
    <property type="entry name" value="AAA_33"/>
    <property type="match status" value="1"/>
</dbReference>
<dbReference type="Gene3D" id="3.40.50.300">
    <property type="entry name" value="P-loop containing nucleotide triphosphate hydrolases"/>
    <property type="match status" value="1"/>
</dbReference>
<dbReference type="AlphaFoldDB" id="A0A1G9S078"/>
<evidence type="ECO:0000313" key="2">
    <source>
        <dbReference type="Proteomes" id="UP000198704"/>
    </source>
</evidence>
<dbReference type="SUPFAM" id="SSF52540">
    <property type="entry name" value="P-loop containing nucleoside triphosphate hydrolases"/>
    <property type="match status" value="1"/>
</dbReference>
<evidence type="ECO:0000313" key="1">
    <source>
        <dbReference type="EMBL" id="SDM28948.1"/>
    </source>
</evidence>
<name>A0A1G9S078_9HYPH</name>
<accession>A0A1G9S078</accession>
<organism evidence="1 2">
    <name type="scientific">Methylobacterium phyllostachyos</name>
    <dbReference type="NCBI Taxonomy" id="582672"/>
    <lineage>
        <taxon>Bacteria</taxon>
        <taxon>Pseudomonadati</taxon>
        <taxon>Pseudomonadota</taxon>
        <taxon>Alphaproteobacteria</taxon>
        <taxon>Hyphomicrobiales</taxon>
        <taxon>Methylobacteriaceae</taxon>
        <taxon>Methylobacterium</taxon>
    </lineage>
</organism>
<reference evidence="2" key="1">
    <citation type="submission" date="2016-10" db="EMBL/GenBank/DDBJ databases">
        <authorList>
            <person name="Varghese N."/>
            <person name="Submissions S."/>
        </authorList>
    </citation>
    <scope>NUCLEOTIDE SEQUENCE [LARGE SCALE GENOMIC DNA]</scope>
    <source>
        <strain evidence="2">BL47</strain>
    </source>
</reference>
<proteinExistence type="predicted"/>
<gene>
    <name evidence="1" type="ORF">SAMN05216360_101449</name>
</gene>
<dbReference type="EMBL" id="FNHS01000001">
    <property type="protein sequence ID" value="SDM28948.1"/>
    <property type="molecule type" value="Genomic_DNA"/>
</dbReference>
<dbReference type="RefSeq" id="WP_342028147.1">
    <property type="nucleotide sequence ID" value="NZ_FNHS01000001.1"/>
</dbReference>
<keyword evidence="2" id="KW-1185">Reference proteome</keyword>
<sequence length="118" mass="13525">MRQTGWDDGARQLLHGVKVAALDAALAAGFNVVMADTHLTREVFKAELQVIERYGLSVEWKVFDLSWEMLLARNEARREIDPSHCQPEYVLRLAYEAFRASGAWWRSLPVDQVELIKP</sequence>